<evidence type="ECO:0000256" key="1">
    <source>
        <dbReference type="ARBA" id="ARBA00022801"/>
    </source>
</evidence>
<dbReference type="PANTHER" id="PTHR43798:SF31">
    <property type="entry name" value="AB HYDROLASE SUPERFAMILY PROTEIN YCLE"/>
    <property type="match status" value="1"/>
</dbReference>
<dbReference type="PANTHER" id="PTHR43798">
    <property type="entry name" value="MONOACYLGLYCEROL LIPASE"/>
    <property type="match status" value="1"/>
</dbReference>
<dbReference type="InterPro" id="IPR000073">
    <property type="entry name" value="AB_hydrolase_1"/>
</dbReference>
<name>A0A5D4T7Q5_9BACI</name>
<keyword evidence="1 3" id="KW-0378">Hydrolase</keyword>
<dbReference type="EMBL" id="VTEV01000001">
    <property type="protein sequence ID" value="TYS70931.1"/>
    <property type="molecule type" value="Genomic_DNA"/>
</dbReference>
<dbReference type="GO" id="GO:0016787">
    <property type="term" value="F:hydrolase activity"/>
    <property type="evidence" value="ECO:0007669"/>
    <property type="project" value="UniProtKB-KW"/>
</dbReference>
<dbReference type="InterPro" id="IPR050266">
    <property type="entry name" value="AB_hydrolase_sf"/>
</dbReference>
<dbReference type="GO" id="GO:0016020">
    <property type="term" value="C:membrane"/>
    <property type="evidence" value="ECO:0007669"/>
    <property type="project" value="TreeGrafter"/>
</dbReference>
<dbReference type="InterPro" id="IPR029058">
    <property type="entry name" value="AB_hydrolase_fold"/>
</dbReference>
<dbReference type="PRINTS" id="PR00111">
    <property type="entry name" value="ABHYDROLASE"/>
</dbReference>
<dbReference type="Pfam" id="PF12146">
    <property type="entry name" value="Hydrolase_4"/>
    <property type="match status" value="1"/>
</dbReference>
<evidence type="ECO:0000313" key="4">
    <source>
        <dbReference type="Proteomes" id="UP000322524"/>
    </source>
</evidence>
<dbReference type="SUPFAM" id="SSF53474">
    <property type="entry name" value="alpha/beta-Hydrolases"/>
    <property type="match status" value="1"/>
</dbReference>
<proteinExistence type="predicted"/>
<sequence>MEGNGMRYVYTRDDVKIFYRLIGTGPTTILFVHPPGMGHITFKQQLPLSKDFRLLYVDLRGNGNSDSGSVSIKFPLLARDLYDVCQQLDIDKVFICGYSNGASIAMETAIRYPNLVEGLLLIGAFSEVDSLLLGGEFLLGITASKMKMMQLLANVISNAHSYSKAFGKEMSDYFLRTDADILYQMYLEGLFYNCTKKLPSISCPILLIYGQKDYYVHHYQYKFMKRHRDTKVIYVSGARHQIPTKHSTILNAITKQFIQNQKMDTKTKGSHSTP</sequence>
<reference evidence="3 4" key="1">
    <citation type="submission" date="2019-08" db="EMBL/GenBank/DDBJ databases">
        <title>Bacillus genomes from the desert of Cuatro Cienegas, Coahuila.</title>
        <authorList>
            <person name="Olmedo-Alvarez G."/>
        </authorList>
    </citation>
    <scope>NUCLEOTIDE SEQUENCE [LARGE SCALE GENOMIC DNA]</scope>
    <source>
        <strain evidence="3 4">CH28_1T</strain>
    </source>
</reference>
<dbReference type="Gene3D" id="3.40.50.1820">
    <property type="entry name" value="alpha/beta hydrolase"/>
    <property type="match status" value="1"/>
</dbReference>
<dbReference type="Proteomes" id="UP000322524">
    <property type="component" value="Unassembled WGS sequence"/>
</dbReference>
<evidence type="ECO:0000259" key="2">
    <source>
        <dbReference type="Pfam" id="PF12146"/>
    </source>
</evidence>
<dbReference type="InterPro" id="IPR022742">
    <property type="entry name" value="Hydrolase_4"/>
</dbReference>
<dbReference type="AlphaFoldDB" id="A0A5D4T7Q5"/>
<comment type="caution">
    <text evidence="3">The sequence shown here is derived from an EMBL/GenBank/DDBJ whole genome shotgun (WGS) entry which is preliminary data.</text>
</comment>
<organism evidence="3 4">
    <name type="scientific">Sutcliffiella horikoshii</name>
    <dbReference type="NCBI Taxonomy" id="79883"/>
    <lineage>
        <taxon>Bacteria</taxon>
        <taxon>Bacillati</taxon>
        <taxon>Bacillota</taxon>
        <taxon>Bacilli</taxon>
        <taxon>Bacillales</taxon>
        <taxon>Bacillaceae</taxon>
        <taxon>Sutcliffiella</taxon>
    </lineage>
</organism>
<protein>
    <submittedName>
        <fullName evidence="3">Alpha/beta hydrolase</fullName>
    </submittedName>
</protein>
<accession>A0A5D4T7Q5</accession>
<feature type="domain" description="Serine aminopeptidase S33" evidence="2">
    <location>
        <begin position="50"/>
        <end position="242"/>
    </location>
</feature>
<gene>
    <name evidence="3" type="ORF">FZC76_03285</name>
</gene>
<dbReference type="OrthoDB" id="9805423at2"/>
<evidence type="ECO:0000313" key="3">
    <source>
        <dbReference type="EMBL" id="TYS70931.1"/>
    </source>
</evidence>